<dbReference type="EMBL" id="FQUQ01000001">
    <property type="protein sequence ID" value="SHE45622.1"/>
    <property type="molecule type" value="Genomic_DNA"/>
</dbReference>
<gene>
    <name evidence="1" type="ORF">SAMN04488522_101246</name>
</gene>
<name>A0A1M4TM96_9SPHI</name>
<reference evidence="2" key="1">
    <citation type="submission" date="2016-11" db="EMBL/GenBank/DDBJ databases">
        <authorList>
            <person name="Varghese N."/>
            <person name="Submissions S."/>
        </authorList>
    </citation>
    <scope>NUCLEOTIDE SEQUENCE [LARGE SCALE GENOMIC DNA]</scope>
    <source>
        <strain evidence="2">DSM 16990</strain>
    </source>
</reference>
<accession>A0A1M4TM96</accession>
<sequence length="44" mass="4949">MEAGISNKAYKCKKPQGIGQEIELCYEQVRGVMILVDVYKACKI</sequence>
<dbReference type="AlphaFoldDB" id="A0A1M4TM96"/>
<protein>
    <submittedName>
        <fullName evidence="1">Uncharacterized protein</fullName>
    </submittedName>
</protein>
<keyword evidence="2" id="KW-1185">Reference proteome</keyword>
<organism evidence="1 2">
    <name type="scientific">Pedobacter caeni</name>
    <dbReference type="NCBI Taxonomy" id="288992"/>
    <lineage>
        <taxon>Bacteria</taxon>
        <taxon>Pseudomonadati</taxon>
        <taxon>Bacteroidota</taxon>
        <taxon>Sphingobacteriia</taxon>
        <taxon>Sphingobacteriales</taxon>
        <taxon>Sphingobacteriaceae</taxon>
        <taxon>Pedobacter</taxon>
    </lineage>
</organism>
<evidence type="ECO:0000313" key="2">
    <source>
        <dbReference type="Proteomes" id="UP000184287"/>
    </source>
</evidence>
<evidence type="ECO:0000313" key="1">
    <source>
        <dbReference type="EMBL" id="SHE45622.1"/>
    </source>
</evidence>
<proteinExistence type="predicted"/>
<dbReference type="STRING" id="288992.SAMN04488522_101246"/>
<dbReference type="Proteomes" id="UP000184287">
    <property type="component" value="Unassembled WGS sequence"/>
</dbReference>